<dbReference type="EMBL" id="JACHCC010000007">
    <property type="protein sequence ID" value="MBB6500842.1"/>
    <property type="molecule type" value="Genomic_DNA"/>
</dbReference>
<proteinExistence type="predicted"/>
<dbReference type="Proteomes" id="UP000521017">
    <property type="component" value="Unassembled WGS sequence"/>
</dbReference>
<sequence>MLKKNPELHHFLVPLKRIAIIILLMQLFFSLRSMAQSQADFEEVSVYLNVQRIGTIEVSSLIHDQTAYLPVSDIFDFLKIVNSPSATRDSISGFFINQPDTYLIDKTHNLIRYKDKIYNLKPEDLIKTPTSLYLNSEYLGKIFGLYCTFSFRNLSVLLNTSLELPIMREMRQAEMRNNLSHLKGEVKVDSTIRRTYPAFHLGMADWSVVNTQDKQLGSDTRVVLGLGGIVAGGETNVSINYHSTQPLQERDQYYLWRFANNDNPVFKQILAGKIFGQATSSIYAPIVGMQVTNAPTTYRRSFGTYTLSNTTQPNWIVELYVNNTLISYVRSDASGYYTFEVPLVYGSSLVKLKFYGPAGEERTSEQNISVPFNFLPKDEFEYTASAGIVEDGMRSRYSRLSANYGLTRTLTIGGGTEYLSSVTSGTTMPFINSSARLFSNLLLSGEYTYGVRTKGILTYRMPSGIQFELNDTWYKQGQNAINNTFTEERKAIISAPFRGKIFSGYTRITLDQITLPTTKYTTTEWLVSGVIWNLNANINTYALFAEQTSPYVYTTFSVAAIVLKNLRFTQQVQYEYSSGKFIGFKEEIESRVFKKGYLNLSYEKIVASHIENIELGIRYDFSFAQTSASVRKTNDNYRFLQSASGSLIYDHPTKYLGLTNHTSVGKGGITIIPYLDLNYNGQRDPGEPRAEGLKLQSYGGRIEQNTRDTTIRITDLEPYVNYILQLDPTSFDNISWQLLKHNFSIAIDPNKIKIVEIPVTVVAEASGRVNIKSNKELKGQGRIIINFYKKNENKVAFRTISEGDGYFSYLGLTPGDYTVRIDTAQLIKLNLKSIPEILNFNVKKSREGAVVDGLDFSLAANDTTLKNQKESTHSLPKNVPVNEEKNIPLAKEKPEEKPQPEFDITLQVAHLSYHKAKAAQDYLVAEFNYTVVIKPSTHQHYNVIVTGVDDIQAAKNIVRKIKHKGFPDAFIFARRRPPLKEIPEKVLPTQ</sequence>
<comment type="caution">
    <text evidence="1">The sequence shown here is derived from an EMBL/GenBank/DDBJ whole genome shotgun (WGS) entry which is preliminary data.</text>
</comment>
<evidence type="ECO:0000313" key="2">
    <source>
        <dbReference type="Proteomes" id="UP000521017"/>
    </source>
</evidence>
<evidence type="ECO:0008006" key="3">
    <source>
        <dbReference type="Google" id="ProtNLM"/>
    </source>
</evidence>
<organism evidence="1 2">
    <name type="scientific">Pedobacter cryoconitis</name>
    <dbReference type="NCBI Taxonomy" id="188932"/>
    <lineage>
        <taxon>Bacteria</taxon>
        <taxon>Pseudomonadati</taxon>
        <taxon>Bacteroidota</taxon>
        <taxon>Sphingobacteriia</taxon>
        <taxon>Sphingobacteriales</taxon>
        <taxon>Sphingobacteriaceae</taxon>
        <taxon>Pedobacter</taxon>
    </lineage>
</organism>
<evidence type="ECO:0000313" key="1">
    <source>
        <dbReference type="EMBL" id="MBB6500842.1"/>
    </source>
</evidence>
<name>A0A7X0J5Q1_9SPHI</name>
<reference evidence="1 2" key="1">
    <citation type="submission" date="2020-08" db="EMBL/GenBank/DDBJ databases">
        <title>Genomic Encyclopedia of Type Strains, Phase IV (KMG-V): Genome sequencing to study the core and pangenomes of soil and plant-associated prokaryotes.</title>
        <authorList>
            <person name="Whitman W."/>
        </authorList>
    </citation>
    <scope>NUCLEOTIDE SEQUENCE [LARGE SCALE GENOMIC DNA]</scope>
    <source>
        <strain evidence="1 2">M2T3</strain>
    </source>
</reference>
<dbReference type="RefSeq" id="WP_184626024.1">
    <property type="nucleotide sequence ID" value="NZ_JACHCC010000007.1"/>
</dbReference>
<gene>
    <name evidence="1" type="ORF">HDF25_003001</name>
</gene>
<protein>
    <recommendedName>
        <fullName evidence="3">SPOR domain-containing protein</fullName>
    </recommendedName>
</protein>
<accession>A0A7X0J5Q1</accession>
<dbReference type="AlphaFoldDB" id="A0A7X0J5Q1"/>